<feature type="transmembrane region" description="Helical" evidence="6">
    <location>
        <begin position="531"/>
        <end position="550"/>
    </location>
</feature>
<keyword evidence="4 7" id="KW-0808">Transferase</keyword>
<feature type="transmembrane region" description="Helical" evidence="6">
    <location>
        <begin position="1062"/>
        <end position="1081"/>
    </location>
</feature>
<feature type="region of interest" description="Disordered" evidence="5">
    <location>
        <begin position="393"/>
        <end position="416"/>
    </location>
</feature>
<keyword evidence="8" id="KW-1185">Reference proteome</keyword>
<evidence type="ECO:0000256" key="3">
    <source>
        <dbReference type="ARBA" id="ARBA00022676"/>
    </source>
</evidence>
<dbReference type="Pfam" id="PF13641">
    <property type="entry name" value="Glyco_tranf_2_3"/>
    <property type="match status" value="1"/>
</dbReference>
<dbReference type="PANTHER" id="PTHR43179">
    <property type="entry name" value="RHAMNOSYLTRANSFERASE WBBL"/>
    <property type="match status" value="1"/>
</dbReference>
<feature type="region of interest" description="Disordered" evidence="5">
    <location>
        <begin position="271"/>
        <end position="293"/>
    </location>
</feature>
<feature type="transmembrane region" description="Helical" evidence="6">
    <location>
        <begin position="615"/>
        <end position="643"/>
    </location>
</feature>
<accession>A0ABT6C204</accession>
<comment type="caution">
    <text evidence="7">The sequence shown here is derived from an EMBL/GenBank/DDBJ whole genome shotgun (WGS) entry which is preliminary data.</text>
</comment>
<dbReference type="EC" id="2.4.-.-" evidence="7"/>
<evidence type="ECO:0000313" key="8">
    <source>
        <dbReference type="Proteomes" id="UP001528912"/>
    </source>
</evidence>
<feature type="transmembrane region" description="Helical" evidence="6">
    <location>
        <begin position="704"/>
        <end position="724"/>
    </location>
</feature>
<feature type="transmembrane region" description="Helical" evidence="6">
    <location>
        <begin position="806"/>
        <end position="827"/>
    </location>
</feature>
<evidence type="ECO:0000256" key="5">
    <source>
        <dbReference type="SAM" id="MobiDB-lite"/>
    </source>
</evidence>
<feature type="compositionally biased region" description="Basic and acidic residues" evidence="5">
    <location>
        <begin position="275"/>
        <end position="285"/>
    </location>
</feature>
<evidence type="ECO:0000256" key="2">
    <source>
        <dbReference type="ARBA" id="ARBA00006739"/>
    </source>
</evidence>
<reference evidence="7 8" key="1">
    <citation type="submission" date="2023-03" db="EMBL/GenBank/DDBJ databases">
        <title>YIM 133296 draft genome.</title>
        <authorList>
            <person name="Xiong L."/>
        </authorList>
    </citation>
    <scope>NUCLEOTIDE SEQUENCE [LARGE SCALE GENOMIC DNA]</scope>
    <source>
        <strain evidence="7 8">YIM 133296</strain>
    </source>
</reference>
<comment type="pathway">
    <text evidence="1">Cell wall biogenesis; cell wall polysaccharide biosynthesis.</text>
</comment>
<keyword evidence="6" id="KW-0812">Transmembrane</keyword>
<proteinExistence type="inferred from homology"/>
<keyword evidence="3 7" id="KW-0328">Glycosyltransferase</keyword>
<feature type="region of interest" description="Disordered" evidence="5">
    <location>
        <begin position="989"/>
        <end position="1012"/>
    </location>
</feature>
<gene>
    <name evidence="7" type="ORF">P4R38_01540</name>
</gene>
<dbReference type="RefSeq" id="WP_277190730.1">
    <property type="nucleotide sequence ID" value="NZ_JAROAV010000006.1"/>
</dbReference>
<keyword evidence="6" id="KW-1133">Transmembrane helix</keyword>
<name>A0ABT6C204_9MICO</name>
<evidence type="ECO:0000313" key="7">
    <source>
        <dbReference type="EMBL" id="MDF8262924.1"/>
    </source>
</evidence>
<dbReference type="SUPFAM" id="SSF53448">
    <property type="entry name" value="Nucleotide-diphospho-sugar transferases"/>
    <property type="match status" value="1"/>
</dbReference>
<evidence type="ECO:0000256" key="6">
    <source>
        <dbReference type="SAM" id="Phobius"/>
    </source>
</evidence>
<protein>
    <submittedName>
        <fullName evidence="7">Glycosyltransferase</fullName>
        <ecNumber evidence="7">2.4.-.-</ecNumber>
    </submittedName>
</protein>
<feature type="compositionally biased region" description="Polar residues" evidence="5">
    <location>
        <begin position="989"/>
        <end position="1001"/>
    </location>
</feature>
<sequence length="1089" mass="113937">MTTTEWSVTADTHAPASLVVTAVLVVEHARSTWLEQTLGRLVDLHEAPERLVLVDATPERSVRAMVDASPGLRATYPDVSVVTVPPLSPFAAIVDTAVEALPRPGEDAVVGRRVRARARKRDIRPRDRQEWFWLLHEDSAPAPDALAALARVAGRSDRIGIAGCKVVELGRPERLVNVGVDVTRTGRHVGSAMEGEPDQGQYDDRHDVLAVSSAGMLIRRDVYLTLGGFDAAFDGDGDGLDLCWRTHLLGHQVVVVPAARVCQDTGGSTLDGDASDLRRHGDSDRPVPQSPRTLRRHRQVALARSSWSMLPFMALWVALGCTVLGLALLLVKRPRLALGELAQATAPFGVARLLGARLRFGRRAVTRRRDLDALFVPVGAATQHAWDAVRDAVSRGPRHPPLPAVETRPEPGPTADAAGELAAVHSTWGRRTARHPGLWMVVALLATTALMWRHLLTSAALRGTGQGLSGGLLLPYDTDAAGIWHTWWDHWTGPGLGVDLPESPYLPVLAGLARLVEALPWVDDTTSGATVVAWLLVLAVPLSGVSAYVAGRAATRSAWPRAFVGLAWASLPSLTAGVSAGRIGPVVGHVLLPLAVAGAFAVGRRSAGTPLTFGTVLVGALLGAFVPVLLVATTVIGLGVALLGSRLARVRGVVVAVGPWLLLGPWTFDRLRADSRALLAGPGALDSGRPAEPWQLLLLHPGGAGSYLALLSAPVLVLGLAALLRRRGGHVRVTTGLALLTLLGLGAALTASHVTLTAGAAGSRSPWPGPALDLTAAALLGAALLAFGDVLGRHGLGALPVRVRRAAVAGAAAVLGWAVVVCGVVAWSHDVRSLAPADPRLPPIAKHMSTGERATRMLTITVAGDGSVAYALGGSEPGTPARDLDVPERSSATLARGVASLLSPDTAASGAAHRDLFDLGVGFVGVTGSGDRTLLSRPLQSADGLSPMASNRTMSLWRVDAVASAASRASVPPGRVVLTLSGSPWASVASTGPHARTSTPLPSGPAGRRLTISESGGWARRTVVTVDDHRLPAVAGTVYPTYEVPAAGGHLQVEPGAAYLRWRWVQALLLAFTVFLAVPFGSSRSRRRP</sequence>
<organism evidence="7 8">
    <name type="scientific">Luteipulveratus flavus</name>
    <dbReference type="NCBI Taxonomy" id="3031728"/>
    <lineage>
        <taxon>Bacteria</taxon>
        <taxon>Bacillati</taxon>
        <taxon>Actinomycetota</taxon>
        <taxon>Actinomycetes</taxon>
        <taxon>Micrococcales</taxon>
        <taxon>Dermacoccaceae</taxon>
        <taxon>Luteipulveratus</taxon>
    </lineage>
</organism>
<dbReference type="PANTHER" id="PTHR43179:SF12">
    <property type="entry name" value="GALACTOFURANOSYLTRANSFERASE GLFT2"/>
    <property type="match status" value="1"/>
</dbReference>
<comment type="similarity">
    <text evidence="2">Belongs to the glycosyltransferase 2 family.</text>
</comment>
<feature type="transmembrane region" description="Helical" evidence="6">
    <location>
        <begin position="774"/>
        <end position="794"/>
    </location>
</feature>
<feature type="transmembrane region" description="Helical" evidence="6">
    <location>
        <begin position="307"/>
        <end position="331"/>
    </location>
</feature>
<feature type="transmembrane region" description="Helical" evidence="6">
    <location>
        <begin position="736"/>
        <end position="754"/>
    </location>
</feature>
<evidence type="ECO:0000256" key="1">
    <source>
        <dbReference type="ARBA" id="ARBA00004776"/>
    </source>
</evidence>
<evidence type="ECO:0000256" key="4">
    <source>
        <dbReference type="ARBA" id="ARBA00022679"/>
    </source>
</evidence>
<dbReference type="GO" id="GO:0016757">
    <property type="term" value="F:glycosyltransferase activity"/>
    <property type="evidence" value="ECO:0007669"/>
    <property type="project" value="UniProtKB-KW"/>
</dbReference>
<feature type="transmembrane region" description="Helical" evidence="6">
    <location>
        <begin position="562"/>
        <end position="580"/>
    </location>
</feature>
<dbReference type="EMBL" id="JAROAV010000006">
    <property type="protein sequence ID" value="MDF8262924.1"/>
    <property type="molecule type" value="Genomic_DNA"/>
</dbReference>
<dbReference type="InterPro" id="IPR029044">
    <property type="entry name" value="Nucleotide-diphossugar_trans"/>
</dbReference>
<dbReference type="Gene3D" id="3.90.550.10">
    <property type="entry name" value="Spore Coat Polysaccharide Biosynthesis Protein SpsA, Chain A"/>
    <property type="match status" value="1"/>
</dbReference>
<feature type="transmembrane region" description="Helical" evidence="6">
    <location>
        <begin position="437"/>
        <end position="455"/>
    </location>
</feature>
<dbReference type="Proteomes" id="UP001528912">
    <property type="component" value="Unassembled WGS sequence"/>
</dbReference>
<keyword evidence="6" id="KW-0472">Membrane</keyword>